<gene>
    <name evidence="2" type="ORF">GWK08_09170</name>
</gene>
<organism evidence="2 3">
    <name type="scientific">Leptobacterium flavescens</name>
    <dbReference type="NCBI Taxonomy" id="472055"/>
    <lineage>
        <taxon>Bacteria</taxon>
        <taxon>Pseudomonadati</taxon>
        <taxon>Bacteroidota</taxon>
        <taxon>Flavobacteriia</taxon>
        <taxon>Flavobacteriales</taxon>
        <taxon>Flavobacteriaceae</taxon>
        <taxon>Leptobacterium</taxon>
    </lineage>
</organism>
<dbReference type="RefSeq" id="WP_163606656.1">
    <property type="nucleotide sequence ID" value="NZ_JAABOO010000002.1"/>
</dbReference>
<dbReference type="AlphaFoldDB" id="A0A6P0UT81"/>
<dbReference type="Pfam" id="PF13847">
    <property type="entry name" value="Methyltransf_31"/>
    <property type="match status" value="1"/>
</dbReference>
<accession>A0A6P0UT81</accession>
<evidence type="ECO:0000313" key="3">
    <source>
        <dbReference type="Proteomes" id="UP000468581"/>
    </source>
</evidence>
<evidence type="ECO:0000313" key="2">
    <source>
        <dbReference type="EMBL" id="NER13606.1"/>
    </source>
</evidence>
<reference evidence="2 3" key="1">
    <citation type="submission" date="2020-01" db="EMBL/GenBank/DDBJ databases">
        <title>Leptobacterium flavescens.</title>
        <authorList>
            <person name="Wang G."/>
        </authorList>
    </citation>
    <scope>NUCLEOTIDE SEQUENCE [LARGE SCALE GENOMIC DNA]</scope>
    <source>
        <strain evidence="2 3">KCTC 22160</strain>
    </source>
</reference>
<dbReference type="Gene3D" id="3.40.50.150">
    <property type="entry name" value="Vaccinia Virus protein VP39"/>
    <property type="match status" value="1"/>
</dbReference>
<dbReference type="CDD" id="cd02440">
    <property type="entry name" value="AdoMet_MTases"/>
    <property type="match status" value="1"/>
</dbReference>
<feature type="domain" description="Methyltransferase" evidence="1">
    <location>
        <begin position="48"/>
        <end position="180"/>
    </location>
</feature>
<dbReference type="InterPro" id="IPR025714">
    <property type="entry name" value="Methyltranfer_dom"/>
</dbReference>
<keyword evidence="2" id="KW-0489">Methyltransferase</keyword>
<dbReference type="InterPro" id="IPR029063">
    <property type="entry name" value="SAM-dependent_MTases_sf"/>
</dbReference>
<keyword evidence="2" id="KW-0808">Transferase</keyword>
<dbReference type="EMBL" id="JAABOO010000002">
    <property type="protein sequence ID" value="NER13606.1"/>
    <property type="molecule type" value="Genomic_DNA"/>
</dbReference>
<dbReference type="Proteomes" id="UP000468581">
    <property type="component" value="Unassembled WGS sequence"/>
</dbReference>
<protein>
    <submittedName>
        <fullName evidence="2">Methyltransferase domain-containing protein</fullName>
    </submittedName>
</protein>
<keyword evidence="3" id="KW-1185">Reference proteome</keyword>
<sequence>MEKLFKPVLLFVFILSPLWGIAQYSEYEWKERDSWMDVAGIMELAGIEKGTAVADIGCHEGYLSIHLARKVGESGKVYAVDVRQDRLDKLKENLKERNLKNVKVILGDYDNPKLKENSLDAVVIMDTYHEMRDYMEILKHVKKALKPDGRILILEKFKHYTRNKSREHQTDAHTLASKYVKKELEDSGFKITKEVKDFGKWNNESDKTIWILVGVKA</sequence>
<name>A0A6P0UT81_9FLAO</name>
<proteinExistence type="predicted"/>
<evidence type="ECO:0000259" key="1">
    <source>
        <dbReference type="Pfam" id="PF13847"/>
    </source>
</evidence>
<dbReference type="GO" id="GO:0008168">
    <property type="term" value="F:methyltransferase activity"/>
    <property type="evidence" value="ECO:0007669"/>
    <property type="project" value="UniProtKB-KW"/>
</dbReference>
<dbReference type="GO" id="GO:0032259">
    <property type="term" value="P:methylation"/>
    <property type="evidence" value="ECO:0007669"/>
    <property type="project" value="UniProtKB-KW"/>
</dbReference>
<dbReference type="SUPFAM" id="SSF53335">
    <property type="entry name" value="S-adenosyl-L-methionine-dependent methyltransferases"/>
    <property type="match status" value="1"/>
</dbReference>
<comment type="caution">
    <text evidence="2">The sequence shown here is derived from an EMBL/GenBank/DDBJ whole genome shotgun (WGS) entry which is preliminary data.</text>
</comment>
<dbReference type="PANTHER" id="PTHR43861">
    <property type="entry name" value="TRANS-ACONITATE 2-METHYLTRANSFERASE-RELATED"/>
    <property type="match status" value="1"/>
</dbReference>